<dbReference type="InterPro" id="IPR017979">
    <property type="entry name" value="GPCR_3_CS"/>
</dbReference>
<evidence type="ECO:0000256" key="10">
    <source>
        <dbReference type="ARBA" id="ARBA00023180"/>
    </source>
</evidence>
<dbReference type="Gene3D" id="2.10.50.30">
    <property type="entry name" value="GPCR, family 3, nine cysteines domain"/>
    <property type="match status" value="1"/>
</dbReference>
<evidence type="ECO:0000256" key="5">
    <source>
        <dbReference type="ARBA" id="ARBA00022729"/>
    </source>
</evidence>
<evidence type="ECO:0000256" key="2">
    <source>
        <dbReference type="ARBA" id="ARBA00007242"/>
    </source>
</evidence>
<keyword evidence="8 12" id="KW-0472">Membrane</keyword>
<dbReference type="GO" id="GO:0005886">
    <property type="term" value="C:plasma membrane"/>
    <property type="evidence" value="ECO:0007669"/>
    <property type="project" value="UniProtKB-SubCell"/>
</dbReference>
<dbReference type="PROSITE" id="PS50259">
    <property type="entry name" value="G_PROTEIN_RECEP_F3_4"/>
    <property type="match status" value="1"/>
</dbReference>
<keyword evidence="7" id="KW-0297">G-protein coupled receptor</keyword>
<feature type="transmembrane region" description="Helical" evidence="12">
    <location>
        <begin position="800"/>
        <end position="821"/>
    </location>
</feature>
<dbReference type="InterPro" id="IPR001828">
    <property type="entry name" value="ANF_lig-bd_rcpt"/>
</dbReference>
<feature type="transmembrane region" description="Helical" evidence="12">
    <location>
        <begin position="729"/>
        <end position="753"/>
    </location>
</feature>
<reference evidence="14" key="1">
    <citation type="submission" date="2022-03" db="EMBL/GenBank/DDBJ databases">
        <authorList>
            <person name="Alioto T."/>
            <person name="Alioto T."/>
            <person name="Gomez Garrido J."/>
        </authorList>
    </citation>
    <scope>NUCLEOTIDE SEQUENCE</scope>
</reference>
<dbReference type="Pfam" id="PF07562">
    <property type="entry name" value="NCD3G"/>
    <property type="match status" value="1"/>
</dbReference>
<dbReference type="InterPro" id="IPR028082">
    <property type="entry name" value="Peripla_BP_I"/>
</dbReference>
<dbReference type="PRINTS" id="PR00592">
    <property type="entry name" value="CASENSINGR"/>
</dbReference>
<keyword evidence="3" id="KW-1003">Cell membrane</keyword>
<evidence type="ECO:0000256" key="11">
    <source>
        <dbReference type="ARBA" id="ARBA00023224"/>
    </source>
</evidence>
<keyword evidence="10" id="KW-0325">Glycoprotein</keyword>
<dbReference type="PROSITE" id="PS00981">
    <property type="entry name" value="G_PROTEIN_RECEP_F3_3"/>
    <property type="match status" value="1"/>
</dbReference>
<keyword evidence="15" id="KW-1185">Reference proteome</keyword>
<evidence type="ECO:0000256" key="3">
    <source>
        <dbReference type="ARBA" id="ARBA00022475"/>
    </source>
</evidence>
<protein>
    <submittedName>
        <fullName evidence="14">Vomeronasal type-2 receptor 26-like</fullName>
    </submittedName>
</protein>
<dbReference type="InterPro" id="IPR000068">
    <property type="entry name" value="GPCR_3_Ca_sens_rcpt-rel"/>
</dbReference>
<dbReference type="Proteomes" id="UP001295444">
    <property type="component" value="Chromosome 03"/>
</dbReference>
<dbReference type="PRINTS" id="PR00248">
    <property type="entry name" value="GPCRMGR"/>
</dbReference>
<dbReference type="InterPro" id="IPR017978">
    <property type="entry name" value="GPCR_3_C"/>
</dbReference>
<feature type="transmembrane region" description="Helical" evidence="12">
    <location>
        <begin position="955"/>
        <end position="979"/>
    </location>
</feature>
<dbReference type="SUPFAM" id="SSF53822">
    <property type="entry name" value="Periplasmic binding protein-like I"/>
    <property type="match status" value="1"/>
</dbReference>
<evidence type="ECO:0000256" key="9">
    <source>
        <dbReference type="ARBA" id="ARBA00023170"/>
    </source>
</evidence>
<name>A0AAD1RK10_PELCU</name>
<dbReference type="Pfam" id="PF01094">
    <property type="entry name" value="ANF_receptor"/>
    <property type="match status" value="1"/>
</dbReference>
<dbReference type="PANTHER" id="PTHR24061:SF599">
    <property type="entry name" value="G-PROTEIN COUPLED RECEPTORS FAMILY 3 PROFILE DOMAIN-CONTAINING PROTEIN"/>
    <property type="match status" value="1"/>
</dbReference>
<evidence type="ECO:0000256" key="7">
    <source>
        <dbReference type="ARBA" id="ARBA00023040"/>
    </source>
</evidence>
<feature type="domain" description="G-protein coupled receptors family 3 profile" evidence="13">
    <location>
        <begin position="729"/>
        <end position="993"/>
    </location>
</feature>
<dbReference type="InterPro" id="IPR000337">
    <property type="entry name" value="GPCR_3"/>
</dbReference>
<evidence type="ECO:0000256" key="4">
    <source>
        <dbReference type="ARBA" id="ARBA00022692"/>
    </source>
</evidence>
<dbReference type="AlphaFoldDB" id="A0AAD1RK10"/>
<evidence type="ECO:0000256" key="1">
    <source>
        <dbReference type="ARBA" id="ARBA00004651"/>
    </source>
</evidence>
<evidence type="ECO:0000256" key="6">
    <source>
        <dbReference type="ARBA" id="ARBA00022989"/>
    </source>
</evidence>
<dbReference type="FunFam" id="2.10.50.30:FF:000002">
    <property type="entry name" value="Vomeronasal 2 receptor, h1"/>
    <property type="match status" value="1"/>
</dbReference>
<gene>
    <name evidence="14" type="ORF">PECUL_23A037442</name>
</gene>
<accession>A0AAD1RK10</accession>
<feature type="transmembrane region" description="Helical" evidence="12">
    <location>
        <begin position="765"/>
        <end position="788"/>
    </location>
</feature>
<keyword evidence="9 14" id="KW-0675">Receptor</keyword>
<sequence length="995" mass="112632">MAVILFAKDTDKVVFMEEMLRQNVTGKIFVASEAWSISNLFTMAKYSSLLSGTIGFSFHSSTIPGFREFFNSIQPFSTRQDPWTKIFWEKVFECKFVDQTILTDSWNKSRLCTGNESIESIQNIFYDISNINAAYNIYNAIHVIAQSLRDMQSCQENKGPFTNGSCSDISFKPWQLSHYIQNVKVKLSNGRELFFDQNGDPPAVYDIINWHMNTDGTTRHVKVGSYDTTQANGNSFLINTSALIWASGQQQTLCRVGRFHNNVIVVTGLAGPKGIKVLTVLLDPSKCSLVSFLKGESLQLNHLALFRAAPATARKKRTSLTKLIIFIGYNAKMLLLLIQKKEKFLLDPKIAKLYPCMLCFCRELHILIVLTMDRILILGSPTRELQSSGQQSQLSTSINLVLCFVTMMLGLVLQGCHSVQPLIGYRNVSHIHYLLESMFGSHLHDVLVDALCFIWDSTLDTHQVEFSICFKYLDTDTIFIIFLWFSLIQGVEQKYCMKRLFHGDKCLCCSFLQLLFKGFSALRFDFSNHCRLFNFFALKKHGLILQYVLSHCPSTIYLYTHFRVYQAVSVTSSINTSEPITVSFHLICPFYSSTKSLRRVLFTWLDVMKRFFFTILQSSTTIVFHGCSCLCVAELISVLFFLSECTNLLIWPLVPVSVCTQSCLVGFRKVLRRDLPVCCFECILCPLGQISNKTDSLDCFKCPWDEWPSPQKDRCLPKNREFLSFREPLGAALVATGVFSSLLPISIFGLFICYKNTPIVKANNFSLSCLLLMSMSLCFLSSLAFIGYPQPEKCLLRQVAFGTVFTLCISCILAKTFMVVFAFMATKPGSSLKKWARPRVSYIIIALSSLLQIILCILWISFAPPFLAENTQTQPGIIIVECNEGSPTAFWSMLGYLSFLATISFIVAFLARRLPDSFNEAKFITFSMLAFLSVWVSYIPASLSSTGKYSVAMEIFAILSSSWALLICMFVPKCFIILFRSDMNSKQHLMGKIKI</sequence>
<evidence type="ECO:0000259" key="13">
    <source>
        <dbReference type="PROSITE" id="PS50259"/>
    </source>
</evidence>
<dbReference type="InterPro" id="IPR011500">
    <property type="entry name" value="GPCR_3_9-Cys_dom"/>
</dbReference>
<comment type="similarity">
    <text evidence="2">Belongs to the G-protein coupled receptor 3 family.</text>
</comment>
<keyword evidence="4 12" id="KW-0812">Transmembrane</keyword>
<comment type="subcellular location">
    <subcellularLocation>
        <location evidence="1">Cell membrane</location>
        <topology evidence="1">Multi-pass membrane protein</topology>
    </subcellularLocation>
</comment>
<organism evidence="14 15">
    <name type="scientific">Pelobates cultripes</name>
    <name type="common">Western spadefoot toad</name>
    <dbReference type="NCBI Taxonomy" id="61616"/>
    <lineage>
        <taxon>Eukaryota</taxon>
        <taxon>Metazoa</taxon>
        <taxon>Chordata</taxon>
        <taxon>Craniata</taxon>
        <taxon>Vertebrata</taxon>
        <taxon>Euteleostomi</taxon>
        <taxon>Amphibia</taxon>
        <taxon>Batrachia</taxon>
        <taxon>Anura</taxon>
        <taxon>Pelobatoidea</taxon>
        <taxon>Pelobatidae</taxon>
        <taxon>Pelobates</taxon>
    </lineage>
</organism>
<keyword evidence="11" id="KW-0807">Transducer</keyword>
<keyword evidence="6 12" id="KW-1133">Transmembrane helix</keyword>
<dbReference type="Pfam" id="PF00003">
    <property type="entry name" value="7tm_3"/>
    <property type="match status" value="1"/>
</dbReference>
<feature type="transmembrane region" description="Helical" evidence="12">
    <location>
        <begin position="842"/>
        <end position="862"/>
    </location>
</feature>
<feature type="transmembrane region" description="Helical" evidence="12">
    <location>
        <begin position="923"/>
        <end position="943"/>
    </location>
</feature>
<evidence type="ECO:0000313" key="15">
    <source>
        <dbReference type="Proteomes" id="UP001295444"/>
    </source>
</evidence>
<dbReference type="PANTHER" id="PTHR24061">
    <property type="entry name" value="CALCIUM-SENSING RECEPTOR-RELATED"/>
    <property type="match status" value="1"/>
</dbReference>
<evidence type="ECO:0000313" key="14">
    <source>
        <dbReference type="EMBL" id="CAH2272590.1"/>
    </source>
</evidence>
<dbReference type="EMBL" id="OW240914">
    <property type="protein sequence ID" value="CAH2272590.1"/>
    <property type="molecule type" value="Genomic_DNA"/>
</dbReference>
<keyword evidence="5" id="KW-0732">Signal</keyword>
<evidence type="ECO:0000256" key="12">
    <source>
        <dbReference type="SAM" id="Phobius"/>
    </source>
</evidence>
<dbReference type="Gene3D" id="3.40.50.2300">
    <property type="match status" value="2"/>
</dbReference>
<dbReference type="InterPro" id="IPR038550">
    <property type="entry name" value="GPCR_3_9-Cys_sf"/>
</dbReference>
<evidence type="ECO:0000256" key="8">
    <source>
        <dbReference type="ARBA" id="ARBA00023136"/>
    </source>
</evidence>
<proteinExistence type="inferred from homology"/>
<feature type="transmembrane region" description="Helical" evidence="12">
    <location>
        <begin position="893"/>
        <end position="911"/>
    </location>
</feature>
<dbReference type="GO" id="GO:0004930">
    <property type="term" value="F:G protein-coupled receptor activity"/>
    <property type="evidence" value="ECO:0007669"/>
    <property type="project" value="UniProtKB-KW"/>
</dbReference>